<accession>A0AB37Z6J4</accession>
<dbReference type="InterPro" id="IPR025532">
    <property type="entry name" value="G6P_1-epimerase"/>
</dbReference>
<keyword evidence="7" id="KW-1185">Reference proteome</keyword>
<dbReference type="GO" id="GO:0030246">
    <property type="term" value="F:carbohydrate binding"/>
    <property type="evidence" value="ECO:0007669"/>
    <property type="project" value="UniProtKB-UniRule"/>
</dbReference>
<evidence type="ECO:0000256" key="1">
    <source>
        <dbReference type="ARBA" id="ARBA00001096"/>
    </source>
</evidence>
<gene>
    <name evidence="6" type="ORF">SAMN05216370_1820</name>
</gene>
<name>A0AB37Z6J4_9PSED</name>
<reference evidence="6 7" key="1">
    <citation type="submission" date="2016-10" db="EMBL/GenBank/DDBJ databases">
        <authorList>
            <person name="Varghese N."/>
            <person name="Submissions S."/>
        </authorList>
    </citation>
    <scope>NUCLEOTIDE SEQUENCE [LARGE SCALE GENOMIC DNA]</scope>
    <source>
        <strain evidence="6 7">DSM 17833</strain>
    </source>
</reference>
<dbReference type="EMBL" id="FMTL01000001">
    <property type="protein sequence ID" value="SCW51578.1"/>
    <property type="molecule type" value="Genomic_DNA"/>
</dbReference>
<dbReference type="RefSeq" id="WP_090250800.1">
    <property type="nucleotide sequence ID" value="NZ_FMTL01000001.1"/>
</dbReference>
<dbReference type="Proteomes" id="UP000242418">
    <property type="component" value="Unassembled WGS sequence"/>
</dbReference>
<comment type="caution">
    <text evidence="6">The sequence shown here is derived from an EMBL/GenBank/DDBJ whole genome shotgun (WGS) entry which is preliminary data.</text>
</comment>
<dbReference type="CDD" id="cd09020">
    <property type="entry name" value="D-hex-6-P-epi_like"/>
    <property type="match status" value="1"/>
</dbReference>
<evidence type="ECO:0000313" key="6">
    <source>
        <dbReference type="EMBL" id="SCW51578.1"/>
    </source>
</evidence>
<keyword evidence="3 4" id="KW-0413">Isomerase</keyword>
<feature type="active site" evidence="5">
    <location>
        <position position="168"/>
    </location>
</feature>
<sequence length="306" mass="34747">MARSHVERLELDELTCWRARVGTRELLISQQGAQVLSYQEDDQPPLIWLSEQAAYKRGQGVRGGVPVCWPWFGGLQRNPQTVQAMHLQPADAPAHGLVRNLDWQLQGIDSRDDGVQIEFVYNSAAQPLADWPHAAELRLSIRLDERLHIQLNSRNLGDTPLAISQALHSYFAVSDIRNVAVEGLHGCRYIETLEDWQQCQQDGLLQFSGETDRIYLDTPAQLSILDRTWQRRIQLHSSGSNSAVLWNPWIDKAQRLSQFAADAWTGMLCIEHANVLDDIRVLAPGEQHQLEVTLWADPAEREQPDE</sequence>
<dbReference type="SUPFAM" id="SSF74650">
    <property type="entry name" value="Galactose mutarotase-like"/>
    <property type="match status" value="1"/>
</dbReference>
<dbReference type="Gene3D" id="2.70.98.10">
    <property type="match status" value="1"/>
</dbReference>
<comment type="catalytic activity">
    <reaction evidence="1">
        <text>alpha-D-glucose 6-phosphate = beta-D-glucose 6-phosphate</text>
        <dbReference type="Rhea" id="RHEA:16249"/>
        <dbReference type="ChEBI" id="CHEBI:58225"/>
        <dbReference type="ChEBI" id="CHEBI:58247"/>
        <dbReference type="EC" id="5.1.3.15"/>
    </reaction>
</comment>
<dbReference type="PANTHER" id="PTHR11122:SF13">
    <property type="entry name" value="GLUCOSE-6-PHOSPHATE 1-EPIMERASE"/>
    <property type="match status" value="1"/>
</dbReference>
<dbReference type="GO" id="GO:0005975">
    <property type="term" value="P:carbohydrate metabolic process"/>
    <property type="evidence" value="ECO:0007669"/>
    <property type="project" value="InterPro"/>
</dbReference>
<evidence type="ECO:0000256" key="5">
    <source>
        <dbReference type="PIRSR" id="PIRSR016020-1"/>
    </source>
</evidence>
<protein>
    <recommendedName>
        <fullName evidence="4">Putative glucose-6-phosphate 1-epimerase</fullName>
        <ecNumber evidence="4">5.1.3.15</ecNumber>
    </recommendedName>
</protein>
<evidence type="ECO:0000256" key="4">
    <source>
        <dbReference type="PIRNR" id="PIRNR016020"/>
    </source>
</evidence>
<dbReference type="PANTHER" id="PTHR11122">
    <property type="entry name" value="APOSPORY-ASSOCIATED PROTEIN C-RELATED"/>
    <property type="match status" value="1"/>
</dbReference>
<dbReference type="InterPro" id="IPR011013">
    <property type="entry name" value="Gal_mutarotase_sf_dom"/>
</dbReference>
<evidence type="ECO:0000256" key="3">
    <source>
        <dbReference type="ARBA" id="ARBA00023235"/>
    </source>
</evidence>
<feature type="active site" evidence="5">
    <location>
        <position position="271"/>
    </location>
</feature>
<dbReference type="InterPro" id="IPR008183">
    <property type="entry name" value="Aldose_1/G6P_1-epimerase"/>
</dbReference>
<evidence type="ECO:0000313" key="7">
    <source>
        <dbReference type="Proteomes" id="UP000242418"/>
    </source>
</evidence>
<dbReference type="InterPro" id="IPR014718">
    <property type="entry name" value="GH-type_carb-bd"/>
</dbReference>
<dbReference type="EC" id="5.1.3.15" evidence="4"/>
<evidence type="ECO:0000256" key="2">
    <source>
        <dbReference type="ARBA" id="ARBA00005866"/>
    </source>
</evidence>
<dbReference type="GO" id="GO:0047938">
    <property type="term" value="F:glucose-6-phosphate 1-epimerase activity"/>
    <property type="evidence" value="ECO:0007669"/>
    <property type="project" value="UniProtKB-UniRule"/>
</dbReference>
<organism evidence="6 7">
    <name type="scientific">Pseudomonas peli</name>
    <dbReference type="NCBI Taxonomy" id="592361"/>
    <lineage>
        <taxon>Bacteria</taxon>
        <taxon>Pseudomonadati</taxon>
        <taxon>Pseudomonadota</taxon>
        <taxon>Gammaproteobacteria</taxon>
        <taxon>Pseudomonadales</taxon>
        <taxon>Pseudomonadaceae</taxon>
        <taxon>Pseudomonas</taxon>
    </lineage>
</organism>
<dbReference type="PIRSF" id="PIRSF016020">
    <property type="entry name" value="PHexose_mutarotase"/>
    <property type="match status" value="1"/>
</dbReference>
<proteinExistence type="inferred from homology"/>
<dbReference type="Pfam" id="PF01263">
    <property type="entry name" value="Aldose_epim"/>
    <property type="match status" value="1"/>
</dbReference>
<dbReference type="AlphaFoldDB" id="A0AB37Z6J4"/>
<comment type="similarity">
    <text evidence="2 4">Belongs to the glucose-6-phosphate 1-epimerase family.</text>
</comment>